<dbReference type="NCBIfam" id="TIGR00612">
    <property type="entry name" value="ispG_gcpE"/>
    <property type="match status" value="1"/>
</dbReference>
<dbReference type="EMBL" id="FAOO01000008">
    <property type="protein sequence ID" value="CUU05765.1"/>
    <property type="molecule type" value="Genomic_DNA"/>
</dbReference>
<feature type="binding site" evidence="7">
    <location>
        <position position="300"/>
    </location>
    <ligand>
        <name>[4Fe-4S] cluster</name>
        <dbReference type="ChEBI" id="CHEBI:49883"/>
    </ligand>
</feature>
<keyword evidence="4 7" id="KW-0408">Iron</keyword>
<dbReference type="SUPFAM" id="SSF56014">
    <property type="entry name" value="Nitrite and sulphite reductase 4Fe-4S domain-like"/>
    <property type="match status" value="1"/>
</dbReference>
<evidence type="ECO:0000256" key="5">
    <source>
        <dbReference type="ARBA" id="ARBA00023014"/>
    </source>
</evidence>
<keyword evidence="11" id="KW-1185">Reference proteome</keyword>
<name>A0A0S4N421_9BACT</name>
<protein>
    <recommendedName>
        <fullName evidence="7">4-hydroxy-3-methylbut-2-en-1-yl diphosphate synthase (flavodoxin)</fullName>
        <ecNumber evidence="7">1.17.7.3</ecNumber>
    </recommendedName>
    <alternativeName>
        <fullName evidence="7">1-hydroxy-2-methyl-2-(E)-butenyl 4-diphosphate synthase</fullName>
    </alternativeName>
</protein>
<evidence type="ECO:0000313" key="10">
    <source>
        <dbReference type="EMBL" id="CUU05765.1"/>
    </source>
</evidence>
<dbReference type="PANTHER" id="PTHR30454">
    <property type="entry name" value="4-HYDROXY-3-METHYLBUT-2-EN-1-YL DIPHOSPHATE SYNTHASE"/>
    <property type="match status" value="1"/>
</dbReference>
<comment type="pathway">
    <text evidence="7">Isoprenoid biosynthesis; isopentenyl diphosphate biosynthesis via DXP pathway; isopentenyl diphosphate from 1-deoxy-D-xylulose 5-phosphate: step 5/6.</text>
</comment>
<dbReference type="STRING" id="1643428.GCA_001442855_01300"/>
<organism evidence="10 11">
    <name type="scientific">Candidatus Thermokryptus mobilis</name>
    <dbReference type="NCBI Taxonomy" id="1643428"/>
    <lineage>
        <taxon>Bacteria</taxon>
        <taxon>Pseudomonadati</taxon>
        <taxon>Candidatus Kryptoniota</taxon>
        <taxon>Candidatus Thermokryptus</taxon>
    </lineage>
</organism>
<comment type="catalytic activity">
    <reaction evidence="7">
        <text>(2E)-4-hydroxy-3-methylbut-2-enyl diphosphate + oxidized [flavodoxin] + H2O + 2 H(+) = 2-C-methyl-D-erythritol 2,4-cyclic diphosphate + reduced [flavodoxin]</text>
        <dbReference type="Rhea" id="RHEA:43604"/>
        <dbReference type="Rhea" id="RHEA-COMP:10622"/>
        <dbReference type="Rhea" id="RHEA-COMP:10623"/>
        <dbReference type="ChEBI" id="CHEBI:15377"/>
        <dbReference type="ChEBI" id="CHEBI:15378"/>
        <dbReference type="ChEBI" id="CHEBI:57618"/>
        <dbReference type="ChEBI" id="CHEBI:58210"/>
        <dbReference type="ChEBI" id="CHEBI:58483"/>
        <dbReference type="ChEBI" id="CHEBI:128753"/>
        <dbReference type="EC" id="1.17.7.3"/>
    </reaction>
</comment>
<keyword evidence="1 7" id="KW-0004">4Fe-4S</keyword>
<feature type="domain" description="IspG TIM-barrel" evidence="8">
    <location>
        <begin position="8"/>
        <end position="246"/>
    </location>
</feature>
<feature type="binding site" evidence="7">
    <location>
        <position position="268"/>
    </location>
    <ligand>
        <name>[4Fe-4S] cluster</name>
        <dbReference type="ChEBI" id="CHEBI:49883"/>
    </ligand>
</feature>
<dbReference type="PIRSF" id="PIRSF004640">
    <property type="entry name" value="IspG"/>
    <property type="match status" value="1"/>
</dbReference>
<evidence type="ECO:0000256" key="3">
    <source>
        <dbReference type="ARBA" id="ARBA00023002"/>
    </source>
</evidence>
<dbReference type="GO" id="GO:0046429">
    <property type="term" value="F:4-hydroxy-3-methylbut-2-en-1-yl diphosphate synthase activity (ferredoxin)"/>
    <property type="evidence" value="ECO:0007669"/>
    <property type="project" value="UniProtKB-UniRule"/>
</dbReference>
<reference evidence="11" key="1">
    <citation type="submission" date="2015-11" db="EMBL/GenBank/DDBJ databases">
        <authorList>
            <person name="Varghese N."/>
        </authorList>
    </citation>
    <scope>NUCLEOTIDE SEQUENCE [LARGE SCALE GENOMIC DNA]</scope>
</reference>
<evidence type="ECO:0000313" key="11">
    <source>
        <dbReference type="Proteomes" id="UP000320623"/>
    </source>
</evidence>
<dbReference type="Pfam" id="PF04551">
    <property type="entry name" value="GcpE"/>
    <property type="match status" value="1"/>
</dbReference>
<dbReference type="InterPro" id="IPR045854">
    <property type="entry name" value="NO2/SO3_Rdtase_4Fe4S_sf"/>
</dbReference>
<dbReference type="InterPro" id="IPR058579">
    <property type="entry name" value="IspG_C"/>
</dbReference>
<comment type="similarity">
    <text evidence="7">Belongs to the IspG family.</text>
</comment>
<dbReference type="GO" id="GO:0051539">
    <property type="term" value="F:4 iron, 4 sulfur cluster binding"/>
    <property type="evidence" value="ECO:0007669"/>
    <property type="project" value="UniProtKB-UniRule"/>
</dbReference>
<dbReference type="InterPro" id="IPR016425">
    <property type="entry name" value="IspG_bac"/>
</dbReference>
<evidence type="ECO:0000256" key="6">
    <source>
        <dbReference type="ARBA" id="ARBA00023229"/>
    </source>
</evidence>
<dbReference type="GO" id="GO:0019288">
    <property type="term" value="P:isopentenyl diphosphate biosynthetic process, methylerythritol 4-phosphate pathway"/>
    <property type="evidence" value="ECO:0007669"/>
    <property type="project" value="UniProtKB-UniRule"/>
</dbReference>
<dbReference type="UniPathway" id="UPA00056">
    <property type="reaction ID" value="UER00096"/>
</dbReference>
<evidence type="ECO:0000259" key="9">
    <source>
        <dbReference type="Pfam" id="PF26540"/>
    </source>
</evidence>
<dbReference type="AlphaFoldDB" id="A0A0S4N421"/>
<dbReference type="InterPro" id="IPR058578">
    <property type="entry name" value="IspG_TIM"/>
</dbReference>
<comment type="function">
    <text evidence="7">Converts 2C-methyl-D-erythritol 2,4-cyclodiphosphate (ME-2,4cPP) into 1-hydroxy-2-methyl-2-(E)-butenyl 4-diphosphate.</text>
</comment>
<keyword evidence="5 7" id="KW-0411">Iron-sulfur</keyword>
<dbReference type="GO" id="GO:0005506">
    <property type="term" value="F:iron ion binding"/>
    <property type="evidence" value="ECO:0007669"/>
    <property type="project" value="InterPro"/>
</dbReference>
<dbReference type="HAMAP" id="MF_00159">
    <property type="entry name" value="IspG"/>
    <property type="match status" value="1"/>
</dbReference>
<dbReference type="Gene3D" id="3.20.20.20">
    <property type="entry name" value="Dihydropteroate synthase-like"/>
    <property type="match status" value="1"/>
</dbReference>
<evidence type="ECO:0000256" key="4">
    <source>
        <dbReference type="ARBA" id="ARBA00023004"/>
    </source>
</evidence>
<proteinExistence type="inferred from homology"/>
<dbReference type="SUPFAM" id="SSF51717">
    <property type="entry name" value="Dihydropteroate synthetase-like"/>
    <property type="match status" value="1"/>
</dbReference>
<feature type="binding site" evidence="7">
    <location>
        <position position="265"/>
    </location>
    <ligand>
        <name>[4Fe-4S] cluster</name>
        <dbReference type="ChEBI" id="CHEBI:49883"/>
    </ligand>
</feature>
<keyword evidence="6 7" id="KW-0414">Isoprene biosynthesis</keyword>
<dbReference type="GO" id="GO:0016114">
    <property type="term" value="P:terpenoid biosynthetic process"/>
    <property type="evidence" value="ECO:0007669"/>
    <property type="project" value="InterPro"/>
</dbReference>
<dbReference type="GO" id="GO:0141197">
    <property type="term" value="F:4-hydroxy-3-methylbut-2-enyl-diphosphate synthase activity (flavodoxin)"/>
    <property type="evidence" value="ECO:0007669"/>
    <property type="project" value="UniProtKB-EC"/>
</dbReference>
<feature type="binding site" evidence="7">
    <location>
        <position position="307"/>
    </location>
    <ligand>
        <name>[4Fe-4S] cluster</name>
        <dbReference type="ChEBI" id="CHEBI:49883"/>
    </ligand>
</feature>
<dbReference type="Pfam" id="PF26540">
    <property type="entry name" value="GcpE_C"/>
    <property type="match status" value="1"/>
</dbReference>
<feature type="domain" description="IspG C-terminal" evidence="9">
    <location>
        <begin position="261"/>
        <end position="349"/>
    </location>
</feature>
<accession>A0A0S4N421</accession>
<comment type="cofactor">
    <cofactor evidence="7">
        <name>[4Fe-4S] cluster</name>
        <dbReference type="ChEBI" id="CHEBI:49883"/>
    </cofactor>
    <text evidence="7">Binds 1 [4Fe-4S] cluster.</text>
</comment>
<dbReference type="FunFam" id="3.20.20.20:FF:000001">
    <property type="entry name" value="4-hydroxy-3-methylbut-2-en-1-yl diphosphate synthase (flavodoxin)"/>
    <property type="match status" value="1"/>
</dbReference>
<evidence type="ECO:0000256" key="2">
    <source>
        <dbReference type="ARBA" id="ARBA00022723"/>
    </source>
</evidence>
<keyword evidence="2 7" id="KW-0479">Metal-binding</keyword>
<dbReference type="InterPro" id="IPR011005">
    <property type="entry name" value="Dihydropteroate_synth-like_sf"/>
</dbReference>
<keyword evidence="3 7" id="KW-0560">Oxidoreductase</keyword>
<evidence type="ECO:0000259" key="8">
    <source>
        <dbReference type="Pfam" id="PF04551"/>
    </source>
</evidence>
<evidence type="ECO:0000256" key="1">
    <source>
        <dbReference type="ARBA" id="ARBA00022485"/>
    </source>
</evidence>
<gene>
    <name evidence="7" type="primary">ispG</name>
    <name evidence="10" type="ORF">JGI1_01328</name>
</gene>
<dbReference type="Proteomes" id="UP000320623">
    <property type="component" value="Unassembled WGS sequence"/>
</dbReference>
<dbReference type="PANTHER" id="PTHR30454:SF0">
    <property type="entry name" value="4-HYDROXY-3-METHYLBUT-2-EN-1-YL DIPHOSPHATE SYNTHASE (FERREDOXIN), CHLOROPLASTIC"/>
    <property type="match status" value="1"/>
</dbReference>
<dbReference type="Gene3D" id="3.30.413.10">
    <property type="entry name" value="Sulfite Reductase Hemoprotein, domain 1"/>
    <property type="match status" value="1"/>
</dbReference>
<dbReference type="EC" id="1.17.7.3" evidence="7"/>
<evidence type="ECO:0000256" key="7">
    <source>
        <dbReference type="HAMAP-Rule" id="MF_00159"/>
    </source>
</evidence>
<dbReference type="InterPro" id="IPR004588">
    <property type="entry name" value="IspG_bac-typ"/>
</dbReference>
<sequence length="355" mass="38421">MINRRKSRKIYVGSIPIGGDAPISVQSMTKTKTEDVKATLKQIYQLAEAGCDIVRVAVPNKESADALPEIVKGSPIPVVADIHFNHIFALKAIEAGVAKVRINPGNIGSKERIKQVLKAAKERGIPIRIGVNSGSLEKDLLEKYGYPTAEALFESAMRHVEICEEFGFSDIVISVKSTDVRLMIEAYRLIASKTDYPLHLGVTEAGPFFTGTIKSAVGIGTLLAEGIGDTIRVSLTDDPVKEVEVGREILRSLGLASRNVEIIACPTCGRLEVNLFKIVNELQEKLNKVKKPVKVAILGCVVNGPGEASEADIGVACGKGVGILYRNGEVIRRVKEEEIVQAVVEEVEKFNPNGR</sequence>
<dbReference type="NCBIfam" id="NF001540">
    <property type="entry name" value="PRK00366.1"/>
    <property type="match status" value="1"/>
</dbReference>